<evidence type="ECO:0000313" key="1">
    <source>
        <dbReference type="EMBL" id="WAW09907.1"/>
    </source>
</evidence>
<dbReference type="AlphaFoldDB" id="A0A9E9LYL5"/>
<evidence type="ECO:0000313" key="2">
    <source>
        <dbReference type="Proteomes" id="UP001156215"/>
    </source>
</evidence>
<organism evidence="1 2">
    <name type="scientific">Oxalobacter vibrioformis</name>
    <dbReference type="NCBI Taxonomy" id="933080"/>
    <lineage>
        <taxon>Bacteria</taxon>
        <taxon>Pseudomonadati</taxon>
        <taxon>Pseudomonadota</taxon>
        <taxon>Betaproteobacteria</taxon>
        <taxon>Burkholderiales</taxon>
        <taxon>Oxalobacteraceae</taxon>
        <taxon>Oxalobacter</taxon>
    </lineage>
</organism>
<accession>A0A9E9LYL5</accession>
<dbReference type="Proteomes" id="UP001156215">
    <property type="component" value="Chromosome"/>
</dbReference>
<dbReference type="EMBL" id="CP098242">
    <property type="protein sequence ID" value="WAW09907.1"/>
    <property type="molecule type" value="Genomic_DNA"/>
</dbReference>
<reference evidence="1" key="1">
    <citation type="journal article" date="2022" name="Front. Microbiol.">
        <title>New perspectives on an old grouping: The genomic and phenotypic variability of Oxalobacter formigenes and the implications for calcium oxalate stone prevention.</title>
        <authorList>
            <person name="Chmiel J.A."/>
            <person name="Carr C."/>
            <person name="Stuivenberg G.A."/>
            <person name="Venema R."/>
            <person name="Chanyi R.M."/>
            <person name="Al K.F."/>
            <person name="Giguere D."/>
            <person name="Say H."/>
            <person name="Akouris P.P."/>
            <person name="Dominguez Romero S.A."/>
            <person name="Kwong A."/>
            <person name="Tai V."/>
            <person name="Koval S.F."/>
            <person name="Razvi H."/>
            <person name="Bjazevic J."/>
            <person name="Burton J.P."/>
        </authorList>
    </citation>
    <scope>NUCLEOTIDE SEQUENCE</scope>
    <source>
        <strain evidence="1">WoOx3</strain>
    </source>
</reference>
<proteinExistence type="predicted"/>
<name>A0A9E9LYL5_9BURK</name>
<gene>
    <name evidence="1" type="ORF">NB640_11905</name>
</gene>
<sequence length="245" mass="26779">MNDDYLNTVFDGDYANQGAGIFEPLTRAAGDAYQQLAARGEPYAAMGKGQGQNLRRMEMAGSFGGQMPTADALDSMNQSLGLTQKRYGATAPDPGGVEAIASKHIDRMGLMADDSGMSVPAEGRQFFSQTLEAARQNRISEAQKNEEAMFAKKNTAASRPAPSSWLQRAQEKYEQQGKYAQQEKGNDFSFTRQLAAGMGQKRFEKLVKDLSKMTAKIPVAIAKSRKPTDATAYLEHVSGFRSKKR</sequence>
<dbReference type="RefSeq" id="WP_269308912.1">
    <property type="nucleotide sequence ID" value="NZ_CP098242.1"/>
</dbReference>
<protein>
    <submittedName>
        <fullName evidence="1">Uncharacterized protein</fullName>
    </submittedName>
</protein>
<keyword evidence="2" id="KW-1185">Reference proteome</keyword>
<dbReference type="KEGG" id="ovb:NB640_11905"/>